<dbReference type="RefSeq" id="WP_327983566.1">
    <property type="nucleotide sequence ID" value="NZ_CP136426.1"/>
</dbReference>
<sequence length="57" mass="6670">MKGQYRLTQIFGALQSTLNQYYQFQKPSALPKIQAGQYFTLDARVKDDDLIRNLFLI</sequence>
<keyword evidence="2" id="KW-1185">Reference proteome</keyword>
<organism evidence="1 2">
    <name type="scientific">Bergeyella porcorum</name>
    <dbReference type="NCBI Taxonomy" id="1735111"/>
    <lineage>
        <taxon>Bacteria</taxon>
        <taxon>Pseudomonadati</taxon>
        <taxon>Bacteroidota</taxon>
        <taxon>Flavobacteriia</taxon>
        <taxon>Flavobacteriales</taxon>
        <taxon>Weeksellaceae</taxon>
        <taxon>Bergeyella</taxon>
    </lineage>
</organism>
<gene>
    <name evidence="1" type="ORF">BPO_1243</name>
</gene>
<dbReference type="AlphaFoldDB" id="A0AAU0F0P6"/>
<dbReference type="Proteomes" id="UP001432059">
    <property type="component" value="Chromosome"/>
</dbReference>
<protein>
    <submittedName>
        <fullName evidence="1">Uncharacterized protein</fullName>
    </submittedName>
</protein>
<accession>A0AAU0F0P6</accession>
<evidence type="ECO:0000313" key="1">
    <source>
        <dbReference type="EMBL" id="WOC51890.1"/>
    </source>
</evidence>
<proteinExistence type="predicted"/>
<name>A0AAU0F0P6_9FLAO</name>
<dbReference type="EMBL" id="CP136426">
    <property type="protein sequence ID" value="WOC51890.1"/>
    <property type="molecule type" value="Genomic_DNA"/>
</dbReference>
<reference evidence="1" key="1">
    <citation type="submission" date="2023-10" db="EMBL/GenBank/DDBJ databases">
        <title>Characterization and whole genome sequencing of a novel strain of Bergeyella porcorum QD2021 isolated from pig.</title>
        <authorList>
            <person name="Liu G."/>
            <person name="Chen C."/>
            <person name="Han X."/>
        </authorList>
    </citation>
    <scope>NUCLEOTIDE SEQUENCE</scope>
    <source>
        <strain evidence="1">QD2021</strain>
    </source>
</reference>
<dbReference type="KEGG" id="bpor:BPO_1243"/>
<evidence type="ECO:0000313" key="2">
    <source>
        <dbReference type="Proteomes" id="UP001432059"/>
    </source>
</evidence>